<name>A0A1M7KDL9_9FIRM</name>
<dbReference type="InterPro" id="IPR003141">
    <property type="entry name" value="Pol/His_phosphatase_N"/>
</dbReference>
<dbReference type="PANTHER" id="PTHR42924">
    <property type="entry name" value="EXONUCLEASE"/>
    <property type="match status" value="1"/>
</dbReference>
<dbReference type="GO" id="GO:0004534">
    <property type="term" value="F:5'-3' RNA exonuclease activity"/>
    <property type="evidence" value="ECO:0007669"/>
    <property type="project" value="TreeGrafter"/>
</dbReference>
<gene>
    <name evidence="2" type="ORF">SAMN05660826_01528</name>
</gene>
<sequence length="251" mass="28341">MLREFPADLHVHTCLSPCAEDEMVPPNILNMAKLMGIKILGIADHNSAKNLSAVMEASCDFDGLILPGIEVQTREEVHVLCYFENLELAMEFEDFIYQHLPPRKNDPKRLGRQYVVDKMGNVIGEEDRLLIASVGLSIDNVSEKVVELGGIVIPAHAERMSFGIIGQLGFIPEDMKIDAVEFSKNISVDEARNKFPDIFTRYSVVFSSDAHCLKDMVFRKTYFLLEEPTFDELGKAFKGRSGRRVILKDQF</sequence>
<feature type="domain" description="Polymerase/histidinol phosphatase N-terminal" evidence="1">
    <location>
        <begin position="7"/>
        <end position="75"/>
    </location>
</feature>
<accession>A0A1M7KDL9</accession>
<dbReference type="SUPFAM" id="SSF89550">
    <property type="entry name" value="PHP domain-like"/>
    <property type="match status" value="1"/>
</dbReference>
<dbReference type="EMBL" id="FRCR01000008">
    <property type="protein sequence ID" value="SHM63365.1"/>
    <property type="molecule type" value="Genomic_DNA"/>
</dbReference>
<keyword evidence="3" id="KW-1185">Reference proteome</keyword>
<dbReference type="STRING" id="447595.SAMN05660826_01528"/>
<dbReference type="AlphaFoldDB" id="A0A1M7KDL9"/>
<dbReference type="InterPro" id="IPR052018">
    <property type="entry name" value="PHP_domain"/>
</dbReference>
<evidence type="ECO:0000313" key="3">
    <source>
        <dbReference type="Proteomes" id="UP000184375"/>
    </source>
</evidence>
<dbReference type="GO" id="GO:0035312">
    <property type="term" value="F:5'-3' DNA exonuclease activity"/>
    <property type="evidence" value="ECO:0007669"/>
    <property type="project" value="TreeGrafter"/>
</dbReference>
<dbReference type="Proteomes" id="UP000184375">
    <property type="component" value="Unassembled WGS sequence"/>
</dbReference>
<evidence type="ECO:0000259" key="1">
    <source>
        <dbReference type="SMART" id="SM00481"/>
    </source>
</evidence>
<dbReference type="PANTHER" id="PTHR42924:SF3">
    <property type="entry name" value="POLYMERASE_HISTIDINOL PHOSPHATASE N-TERMINAL DOMAIN-CONTAINING PROTEIN"/>
    <property type="match status" value="1"/>
</dbReference>
<organism evidence="2 3">
    <name type="scientific">Caldanaerovirga acetigignens</name>
    <dbReference type="NCBI Taxonomy" id="447595"/>
    <lineage>
        <taxon>Bacteria</taxon>
        <taxon>Bacillati</taxon>
        <taxon>Bacillota</taxon>
        <taxon>Clostridia</taxon>
        <taxon>Thermosediminibacterales</taxon>
        <taxon>Thermosediminibacteraceae</taxon>
        <taxon>Caldanaerovirga</taxon>
    </lineage>
</organism>
<dbReference type="OrthoDB" id="9791620at2"/>
<reference evidence="3" key="1">
    <citation type="submission" date="2016-11" db="EMBL/GenBank/DDBJ databases">
        <authorList>
            <person name="Varghese N."/>
            <person name="Submissions S."/>
        </authorList>
    </citation>
    <scope>NUCLEOTIDE SEQUENCE [LARGE SCALE GENOMIC DNA]</scope>
    <source>
        <strain evidence="3">DSM 18802</strain>
    </source>
</reference>
<dbReference type="InterPro" id="IPR016195">
    <property type="entry name" value="Pol/histidinol_Pase-like"/>
</dbReference>
<dbReference type="CDD" id="cd07432">
    <property type="entry name" value="PHP_HisPPase"/>
    <property type="match status" value="1"/>
</dbReference>
<evidence type="ECO:0000313" key="2">
    <source>
        <dbReference type="EMBL" id="SHM63365.1"/>
    </source>
</evidence>
<dbReference type="Gene3D" id="3.20.20.140">
    <property type="entry name" value="Metal-dependent hydrolases"/>
    <property type="match status" value="1"/>
</dbReference>
<dbReference type="SMART" id="SM00481">
    <property type="entry name" value="POLIIIAc"/>
    <property type="match status" value="1"/>
</dbReference>
<protein>
    <recommendedName>
        <fullName evidence="1">Polymerase/histidinol phosphatase N-terminal domain-containing protein</fullName>
    </recommendedName>
</protein>
<dbReference type="RefSeq" id="WP_073256990.1">
    <property type="nucleotide sequence ID" value="NZ_FRCR01000008.1"/>
</dbReference>
<proteinExistence type="predicted"/>